<name>A0A1F6EBU5_9BACT</name>
<dbReference type="AlphaFoldDB" id="A0A1F6EBU5"/>
<keyword evidence="1" id="KW-0472">Membrane</keyword>
<keyword evidence="1" id="KW-1133">Transmembrane helix</keyword>
<evidence type="ECO:0008006" key="4">
    <source>
        <dbReference type="Google" id="ProtNLM"/>
    </source>
</evidence>
<evidence type="ECO:0000313" key="3">
    <source>
        <dbReference type="Proteomes" id="UP000176689"/>
    </source>
</evidence>
<protein>
    <recommendedName>
        <fullName evidence="4">DUF5673 domain-containing protein</fullName>
    </recommendedName>
</protein>
<keyword evidence="1" id="KW-0812">Transmembrane</keyword>
<reference evidence="2 3" key="1">
    <citation type="journal article" date="2016" name="Nat. Commun.">
        <title>Thousands of microbial genomes shed light on interconnected biogeochemical processes in an aquifer system.</title>
        <authorList>
            <person name="Anantharaman K."/>
            <person name="Brown C.T."/>
            <person name="Hug L.A."/>
            <person name="Sharon I."/>
            <person name="Castelle C.J."/>
            <person name="Probst A.J."/>
            <person name="Thomas B.C."/>
            <person name="Singh A."/>
            <person name="Wilkins M.J."/>
            <person name="Karaoz U."/>
            <person name="Brodie E.L."/>
            <person name="Williams K.H."/>
            <person name="Hubbard S.S."/>
            <person name="Banfield J.F."/>
        </authorList>
    </citation>
    <scope>NUCLEOTIDE SEQUENCE [LARGE SCALE GENOMIC DNA]</scope>
</reference>
<sequence>MAEGIPISWSAYEHEHIERSGDWFWALGIFAVCSAVISILFSNVLFALLIIVAALTIGIIARTPPELVEFELSDRGIRIGDMLHRYDEIISFWVDDENENAPLLLVDTIKFMSPNLIIPLEHADPSAIRAYLQERVEEVPMREPVSHKILEFFGI</sequence>
<dbReference type="Proteomes" id="UP000176689">
    <property type="component" value="Unassembled WGS sequence"/>
</dbReference>
<comment type="caution">
    <text evidence="2">The sequence shown here is derived from an EMBL/GenBank/DDBJ whole genome shotgun (WGS) entry which is preliminary data.</text>
</comment>
<feature type="transmembrane region" description="Helical" evidence="1">
    <location>
        <begin position="23"/>
        <end position="55"/>
    </location>
</feature>
<accession>A0A1F6EBU5</accession>
<evidence type="ECO:0000313" key="2">
    <source>
        <dbReference type="EMBL" id="OGG70672.1"/>
    </source>
</evidence>
<evidence type="ECO:0000256" key="1">
    <source>
        <dbReference type="SAM" id="Phobius"/>
    </source>
</evidence>
<gene>
    <name evidence="2" type="ORF">A3F27_01720</name>
</gene>
<dbReference type="EMBL" id="MFLP01000021">
    <property type="protein sequence ID" value="OGG70672.1"/>
    <property type="molecule type" value="Genomic_DNA"/>
</dbReference>
<organism evidence="2 3">
    <name type="scientific">Candidatus Kaiserbacteria bacterium RIFCSPHIGHO2_12_FULL_53_13</name>
    <dbReference type="NCBI Taxonomy" id="1798502"/>
    <lineage>
        <taxon>Bacteria</taxon>
        <taxon>Candidatus Kaiseribacteriota</taxon>
    </lineage>
</organism>
<proteinExistence type="predicted"/>